<dbReference type="InterPro" id="IPR014729">
    <property type="entry name" value="Rossmann-like_a/b/a_fold"/>
</dbReference>
<feature type="domain" description="DUF218" evidence="2">
    <location>
        <begin position="83"/>
        <end position="246"/>
    </location>
</feature>
<comment type="caution">
    <text evidence="3">The sequence shown here is derived from an EMBL/GenBank/DDBJ whole genome shotgun (WGS) entry which is preliminary data.</text>
</comment>
<evidence type="ECO:0000259" key="2">
    <source>
        <dbReference type="Pfam" id="PF02698"/>
    </source>
</evidence>
<accession>A0A7V7G403</accession>
<feature type="transmembrane region" description="Helical" evidence="1">
    <location>
        <begin position="12"/>
        <end position="31"/>
    </location>
</feature>
<reference evidence="3 4" key="1">
    <citation type="submission" date="2019-08" db="EMBL/GenBank/DDBJ databases">
        <title>Bioinformatics analysis of the strain L3 and L5.</title>
        <authorList>
            <person name="Li X."/>
        </authorList>
    </citation>
    <scope>NUCLEOTIDE SEQUENCE [LARGE SCALE GENOMIC DNA]</scope>
    <source>
        <strain evidence="3 4">L5</strain>
    </source>
</reference>
<dbReference type="CDD" id="cd06259">
    <property type="entry name" value="YdcF-like"/>
    <property type="match status" value="1"/>
</dbReference>
<dbReference type="InterPro" id="IPR051599">
    <property type="entry name" value="Cell_Envelope_Assoc"/>
</dbReference>
<evidence type="ECO:0000313" key="3">
    <source>
        <dbReference type="EMBL" id="KAA0014347.1"/>
    </source>
</evidence>
<keyword evidence="1" id="KW-0812">Transmembrane</keyword>
<sequence>MFSTLKELIAVYAMPLPLFLSLLGLAALLFFSGRRRVGLGTGVVATVMLLLAAWSPLADRLLVPLESRYPPLRISSSETRVETIVVLGGGWQPERGGSSLSRLNESSLYRLTEGLKLLQEFPQARLVVSGGSRVEGLPPVAEAYAAAANELGVSSERLVVVDWPTDTASEAQAVRDLLDRDSRLLLVTSASHMPRAMAHFRAVGLDPVAAPTHRLVNPGMAWNLAYWLPTSQALNKTERALHEYMGLAALAWEY</sequence>
<dbReference type="Gene3D" id="3.40.50.620">
    <property type="entry name" value="HUPs"/>
    <property type="match status" value="1"/>
</dbReference>
<organism evidence="3 4">
    <name type="scientific">Billgrantia pellis</name>
    <dbReference type="NCBI Taxonomy" id="2606936"/>
    <lineage>
        <taxon>Bacteria</taxon>
        <taxon>Pseudomonadati</taxon>
        <taxon>Pseudomonadota</taxon>
        <taxon>Gammaproteobacteria</taxon>
        <taxon>Oceanospirillales</taxon>
        <taxon>Halomonadaceae</taxon>
        <taxon>Billgrantia</taxon>
    </lineage>
</organism>
<dbReference type="AlphaFoldDB" id="A0A7V7G403"/>
<protein>
    <recommendedName>
        <fullName evidence="2">DUF218 domain-containing protein</fullName>
    </recommendedName>
</protein>
<keyword evidence="1" id="KW-0472">Membrane</keyword>
<evidence type="ECO:0000256" key="1">
    <source>
        <dbReference type="SAM" id="Phobius"/>
    </source>
</evidence>
<dbReference type="GO" id="GO:0043164">
    <property type="term" value="P:Gram-negative-bacterium-type cell wall biogenesis"/>
    <property type="evidence" value="ECO:0007669"/>
    <property type="project" value="TreeGrafter"/>
</dbReference>
<dbReference type="RefSeq" id="WP_149326559.1">
    <property type="nucleotide sequence ID" value="NZ_VTPY01000001.1"/>
</dbReference>
<dbReference type="PANTHER" id="PTHR30336">
    <property type="entry name" value="INNER MEMBRANE PROTEIN, PROBABLE PERMEASE"/>
    <property type="match status" value="1"/>
</dbReference>
<dbReference type="GO" id="GO:0000270">
    <property type="term" value="P:peptidoglycan metabolic process"/>
    <property type="evidence" value="ECO:0007669"/>
    <property type="project" value="TreeGrafter"/>
</dbReference>
<feature type="transmembrane region" description="Helical" evidence="1">
    <location>
        <begin position="38"/>
        <end position="57"/>
    </location>
</feature>
<dbReference type="GO" id="GO:0005886">
    <property type="term" value="C:plasma membrane"/>
    <property type="evidence" value="ECO:0007669"/>
    <property type="project" value="TreeGrafter"/>
</dbReference>
<gene>
    <name evidence="3" type="ORF">F0A17_01450</name>
</gene>
<dbReference type="InterPro" id="IPR003848">
    <property type="entry name" value="DUF218"/>
</dbReference>
<dbReference type="EMBL" id="VTPY01000001">
    <property type="protein sequence ID" value="KAA0014347.1"/>
    <property type="molecule type" value="Genomic_DNA"/>
</dbReference>
<keyword evidence="4" id="KW-1185">Reference proteome</keyword>
<dbReference type="PANTHER" id="PTHR30336:SF4">
    <property type="entry name" value="ENVELOPE BIOGENESIS FACTOR ELYC"/>
    <property type="match status" value="1"/>
</dbReference>
<dbReference type="Proteomes" id="UP000486760">
    <property type="component" value="Unassembled WGS sequence"/>
</dbReference>
<dbReference type="Pfam" id="PF02698">
    <property type="entry name" value="DUF218"/>
    <property type="match status" value="1"/>
</dbReference>
<proteinExistence type="predicted"/>
<name>A0A7V7G403_9GAMM</name>
<keyword evidence="1" id="KW-1133">Transmembrane helix</keyword>
<evidence type="ECO:0000313" key="4">
    <source>
        <dbReference type="Proteomes" id="UP000486760"/>
    </source>
</evidence>